<keyword evidence="2" id="KW-0378">Hydrolase</keyword>
<gene>
    <name evidence="8" type="ORF">MNEG_8709</name>
</gene>
<dbReference type="GeneID" id="25741584"/>
<dbReference type="KEGG" id="mng:MNEG_8709"/>
<evidence type="ECO:0000256" key="2">
    <source>
        <dbReference type="ARBA" id="ARBA00022801"/>
    </source>
</evidence>
<evidence type="ECO:0000313" key="8">
    <source>
        <dbReference type="EMBL" id="KIY99249.1"/>
    </source>
</evidence>
<evidence type="ECO:0000256" key="3">
    <source>
        <dbReference type="ARBA" id="ARBA00023204"/>
    </source>
</evidence>
<protein>
    <recommendedName>
        <fullName evidence="7">8-oxoguanine DNA glycosylase N-terminal domain-containing protein</fullName>
    </recommendedName>
</protein>
<accession>A0A0D2M7B1</accession>
<proteinExistence type="predicted"/>
<dbReference type="PANTHER" id="PTHR10242">
    <property type="entry name" value="8-OXOGUANINE DNA GLYCOSYLASE"/>
    <property type="match status" value="1"/>
</dbReference>
<dbReference type="RefSeq" id="XP_013898269.1">
    <property type="nucleotide sequence ID" value="XM_014042815.1"/>
</dbReference>
<evidence type="ECO:0000256" key="6">
    <source>
        <dbReference type="SAM" id="MobiDB-lite"/>
    </source>
</evidence>
<name>A0A0D2M7B1_9CHLO</name>
<dbReference type="SUPFAM" id="SSF55945">
    <property type="entry name" value="TATA-box binding protein-like"/>
    <property type="match status" value="1"/>
</dbReference>
<evidence type="ECO:0000256" key="4">
    <source>
        <dbReference type="ARBA" id="ARBA00023239"/>
    </source>
</evidence>
<dbReference type="Proteomes" id="UP000054498">
    <property type="component" value="Unassembled WGS sequence"/>
</dbReference>
<dbReference type="Gene3D" id="3.30.310.40">
    <property type="match status" value="1"/>
</dbReference>
<dbReference type="InterPro" id="IPR052054">
    <property type="entry name" value="Oxidative_DNA_repair_enzyme"/>
</dbReference>
<keyword evidence="1" id="KW-0227">DNA damage</keyword>
<feature type="domain" description="8-oxoguanine DNA glycosylase N-terminal" evidence="7">
    <location>
        <begin position="38"/>
        <end position="134"/>
    </location>
</feature>
<dbReference type="GO" id="GO:0034039">
    <property type="term" value="F:8-oxo-7,8-dihydroguanine DNA N-glycosylase activity"/>
    <property type="evidence" value="ECO:0007669"/>
    <property type="project" value="TreeGrafter"/>
</dbReference>
<keyword evidence="3" id="KW-0234">DNA repair</keyword>
<dbReference type="GO" id="GO:0006289">
    <property type="term" value="P:nucleotide-excision repair"/>
    <property type="evidence" value="ECO:0007669"/>
    <property type="project" value="InterPro"/>
</dbReference>
<organism evidence="8 9">
    <name type="scientific">Monoraphidium neglectum</name>
    <dbReference type="NCBI Taxonomy" id="145388"/>
    <lineage>
        <taxon>Eukaryota</taxon>
        <taxon>Viridiplantae</taxon>
        <taxon>Chlorophyta</taxon>
        <taxon>core chlorophytes</taxon>
        <taxon>Chlorophyceae</taxon>
        <taxon>CS clade</taxon>
        <taxon>Sphaeropleales</taxon>
        <taxon>Selenastraceae</taxon>
        <taxon>Monoraphidium</taxon>
    </lineage>
</organism>
<dbReference type="STRING" id="145388.A0A0D2M7B1"/>
<keyword evidence="5" id="KW-0326">Glycosidase</keyword>
<evidence type="ECO:0000313" key="9">
    <source>
        <dbReference type="Proteomes" id="UP000054498"/>
    </source>
</evidence>
<dbReference type="EMBL" id="KK101905">
    <property type="protein sequence ID" value="KIY99249.1"/>
    <property type="molecule type" value="Genomic_DNA"/>
</dbReference>
<feature type="region of interest" description="Disordered" evidence="6">
    <location>
        <begin position="1"/>
        <end position="22"/>
    </location>
</feature>
<keyword evidence="9" id="KW-1185">Reference proteome</keyword>
<dbReference type="PANTHER" id="PTHR10242:SF2">
    <property type="entry name" value="N-GLYCOSYLASE_DNA LYASE"/>
    <property type="match status" value="1"/>
</dbReference>
<dbReference type="GO" id="GO:0003684">
    <property type="term" value="F:damaged DNA binding"/>
    <property type="evidence" value="ECO:0007669"/>
    <property type="project" value="InterPro"/>
</dbReference>
<sequence length="153" mass="16165">MRIATAAAGPTPHPQQTAAAADAAPAVAHCGAVAWRRLGTPRRELTLDFTLPTGQSFRWRRTASGEFTGVIGRRVVSLRQEADDVAWRVVARGAGLPDDAGADEAALADYFNLGVDLAALYKEWAAADARFAQASVDEGNWRASPFAICSAAV</sequence>
<dbReference type="GO" id="GO:0016829">
    <property type="term" value="F:lyase activity"/>
    <property type="evidence" value="ECO:0007669"/>
    <property type="project" value="UniProtKB-KW"/>
</dbReference>
<evidence type="ECO:0000256" key="5">
    <source>
        <dbReference type="ARBA" id="ARBA00023295"/>
    </source>
</evidence>
<reference evidence="8 9" key="1">
    <citation type="journal article" date="2013" name="BMC Genomics">
        <title>Reconstruction of the lipid metabolism for the microalga Monoraphidium neglectum from its genome sequence reveals characteristics suitable for biofuel production.</title>
        <authorList>
            <person name="Bogen C."/>
            <person name="Al-Dilaimi A."/>
            <person name="Albersmeier A."/>
            <person name="Wichmann J."/>
            <person name="Grundmann M."/>
            <person name="Rupp O."/>
            <person name="Lauersen K.J."/>
            <person name="Blifernez-Klassen O."/>
            <person name="Kalinowski J."/>
            <person name="Goesmann A."/>
            <person name="Mussgnug J.H."/>
            <person name="Kruse O."/>
        </authorList>
    </citation>
    <scope>NUCLEOTIDE SEQUENCE [LARGE SCALE GENOMIC DNA]</scope>
    <source>
        <strain evidence="8 9">SAG 48.87</strain>
    </source>
</reference>
<dbReference type="InterPro" id="IPR012904">
    <property type="entry name" value="OGG_N"/>
</dbReference>
<dbReference type="Pfam" id="PF07934">
    <property type="entry name" value="OGG_N"/>
    <property type="match status" value="1"/>
</dbReference>
<dbReference type="AlphaFoldDB" id="A0A0D2M7B1"/>
<dbReference type="GO" id="GO:0005634">
    <property type="term" value="C:nucleus"/>
    <property type="evidence" value="ECO:0007669"/>
    <property type="project" value="TreeGrafter"/>
</dbReference>
<dbReference type="GO" id="GO:0006285">
    <property type="term" value="P:base-excision repair, AP site formation"/>
    <property type="evidence" value="ECO:0007669"/>
    <property type="project" value="TreeGrafter"/>
</dbReference>
<evidence type="ECO:0000259" key="7">
    <source>
        <dbReference type="Pfam" id="PF07934"/>
    </source>
</evidence>
<evidence type="ECO:0000256" key="1">
    <source>
        <dbReference type="ARBA" id="ARBA00022763"/>
    </source>
</evidence>
<keyword evidence="4" id="KW-0456">Lyase</keyword>
<dbReference type="OrthoDB" id="543764at2759"/>